<evidence type="ECO:0000313" key="7">
    <source>
        <dbReference type="EMBL" id="CAI9120471.1"/>
    </source>
</evidence>
<proteinExistence type="predicted"/>
<dbReference type="PROSITE" id="PS00501">
    <property type="entry name" value="SPASE_I_1"/>
    <property type="match status" value="1"/>
</dbReference>
<organism evidence="7 8">
    <name type="scientific">Brytella acorum</name>
    <dbReference type="NCBI Taxonomy" id="2959299"/>
    <lineage>
        <taxon>Bacteria</taxon>
        <taxon>Pseudomonadati</taxon>
        <taxon>Pseudomonadota</taxon>
        <taxon>Alphaproteobacteria</taxon>
        <taxon>Acetobacterales</taxon>
        <taxon>Acetobacteraceae</taxon>
        <taxon>Brytella</taxon>
    </lineage>
</organism>
<evidence type="ECO:0000256" key="3">
    <source>
        <dbReference type="ARBA" id="ARBA00023015"/>
    </source>
</evidence>
<feature type="domain" description="HTH cro/C1-type" evidence="6">
    <location>
        <begin position="3"/>
        <end position="39"/>
    </location>
</feature>
<reference evidence="7" key="1">
    <citation type="submission" date="2023-03" db="EMBL/GenBank/DDBJ databases">
        <authorList>
            <person name="Cleenwerck I."/>
        </authorList>
    </citation>
    <scope>NUCLEOTIDE SEQUENCE</scope>
    <source>
        <strain evidence="7">LMG 32879</strain>
    </source>
</reference>
<evidence type="ECO:0000256" key="2">
    <source>
        <dbReference type="ARBA" id="ARBA00022801"/>
    </source>
</evidence>
<dbReference type="Pfam" id="PF00717">
    <property type="entry name" value="Peptidase_S24"/>
    <property type="match status" value="1"/>
</dbReference>
<protein>
    <recommendedName>
        <fullName evidence="6">HTH cro/C1-type domain-containing protein</fullName>
    </recommendedName>
</protein>
<keyword evidence="2" id="KW-0378">Hydrolase</keyword>
<dbReference type="EMBL" id="CATKSH010000006">
    <property type="protein sequence ID" value="CAI9120471.1"/>
    <property type="molecule type" value="Genomic_DNA"/>
</dbReference>
<keyword evidence="4" id="KW-0238">DNA-binding</keyword>
<gene>
    <name evidence="7" type="ORF">LMG32879_001304</name>
</gene>
<name>A0AA35V658_9PROT</name>
<dbReference type="SUPFAM" id="SSF51306">
    <property type="entry name" value="LexA/Signal peptidase"/>
    <property type="match status" value="1"/>
</dbReference>
<dbReference type="GO" id="GO:0006508">
    <property type="term" value="P:proteolysis"/>
    <property type="evidence" value="ECO:0007669"/>
    <property type="project" value="UniProtKB-KW"/>
</dbReference>
<dbReference type="AlphaFoldDB" id="A0AA35V658"/>
<dbReference type="InterPro" id="IPR036286">
    <property type="entry name" value="LexA/Signal_pep-like_sf"/>
</dbReference>
<evidence type="ECO:0000256" key="4">
    <source>
        <dbReference type="ARBA" id="ARBA00023125"/>
    </source>
</evidence>
<dbReference type="GO" id="GO:0004252">
    <property type="term" value="F:serine-type endopeptidase activity"/>
    <property type="evidence" value="ECO:0007669"/>
    <property type="project" value="InterPro"/>
</dbReference>
<dbReference type="InterPro" id="IPR015927">
    <property type="entry name" value="Peptidase_S24_S26A/B/C"/>
</dbReference>
<dbReference type="GO" id="GO:0003677">
    <property type="term" value="F:DNA binding"/>
    <property type="evidence" value="ECO:0007669"/>
    <property type="project" value="UniProtKB-KW"/>
</dbReference>
<accession>A0AA35V658</accession>
<dbReference type="RefSeq" id="WP_289843544.1">
    <property type="nucleotide sequence ID" value="NZ_CATKSH010000006.1"/>
</dbReference>
<evidence type="ECO:0000259" key="6">
    <source>
        <dbReference type="PROSITE" id="PS50943"/>
    </source>
</evidence>
<keyword evidence="3" id="KW-0805">Transcription regulation</keyword>
<evidence type="ECO:0000256" key="1">
    <source>
        <dbReference type="ARBA" id="ARBA00022670"/>
    </source>
</evidence>
<evidence type="ECO:0000313" key="8">
    <source>
        <dbReference type="Proteomes" id="UP001176960"/>
    </source>
</evidence>
<dbReference type="CDD" id="cd06529">
    <property type="entry name" value="S24_LexA-like"/>
    <property type="match status" value="1"/>
</dbReference>
<keyword evidence="8" id="KW-1185">Reference proteome</keyword>
<dbReference type="PROSITE" id="PS50943">
    <property type="entry name" value="HTH_CROC1"/>
    <property type="match status" value="1"/>
</dbReference>
<dbReference type="PANTHER" id="PTHR40661">
    <property type="match status" value="1"/>
</dbReference>
<dbReference type="InterPro" id="IPR019756">
    <property type="entry name" value="Pept_S26A_signal_pept_1_Ser-AS"/>
</dbReference>
<dbReference type="Proteomes" id="UP001176960">
    <property type="component" value="Unassembled WGS sequence"/>
</dbReference>
<dbReference type="PANTHER" id="PTHR40661:SF1">
    <property type="entry name" value="HTH CRO_C1-TYPE DOMAIN-CONTAINING PROTEIN"/>
    <property type="match status" value="1"/>
</dbReference>
<dbReference type="InterPro" id="IPR001387">
    <property type="entry name" value="Cro/C1-type_HTH"/>
</dbReference>
<dbReference type="Gene3D" id="1.10.260.40">
    <property type="entry name" value="lambda repressor-like DNA-binding domains"/>
    <property type="match status" value="1"/>
</dbReference>
<dbReference type="InterPro" id="IPR039418">
    <property type="entry name" value="LexA-like"/>
</dbReference>
<comment type="caution">
    <text evidence="7">The sequence shown here is derived from an EMBL/GenBank/DDBJ whole genome shotgun (WGS) entry which is preliminary data.</text>
</comment>
<dbReference type="InterPro" id="IPR010982">
    <property type="entry name" value="Lambda_DNA-bd_dom_sf"/>
</dbReference>
<dbReference type="CDD" id="cd00093">
    <property type="entry name" value="HTH_XRE"/>
    <property type="match status" value="1"/>
</dbReference>
<evidence type="ECO:0000256" key="5">
    <source>
        <dbReference type="ARBA" id="ARBA00023163"/>
    </source>
</evidence>
<dbReference type="GO" id="GO:0016020">
    <property type="term" value="C:membrane"/>
    <property type="evidence" value="ECO:0007669"/>
    <property type="project" value="InterPro"/>
</dbReference>
<sequence length="203" mass="21594">MQKSGISGSSLNNYLKGREMKASVAVRLAEVCGVDPVWLIFGTGAANAPAHTVAAVSDDVSIRIYDEAEASAGFGLLGIDGVRPNFVRISKGFLEDLGLTPNHTIILNVRGDSMEPTLKTGDRIILNTAPVHMLSGVMVFVSSGLLMVKRLALTAAGSVRVISDNPIYPSEDVPLSRFRWGQPDGDDAITVIGRVAYRLQALS</sequence>
<keyword evidence="1" id="KW-0645">Protease</keyword>
<keyword evidence="5" id="KW-0804">Transcription</keyword>
<dbReference type="Gene3D" id="2.10.109.10">
    <property type="entry name" value="Umud Fragment, subunit A"/>
    <property type="match status" value="1"/>
</dbReference>